<feature type="compositionally biased region" description="Basic and acidic residues" evidence="1">
    <location>
        <begin position="59"/>
        <end position="83"/>
    </location>
</feature>
<dbReference type="Proteomes" id="UP000271889">
    <property type="component" value="Unassembled WGS sequence"/>
</dbReference>
<sequence>MSSLALAYNVIITILYCASPSIRRRSRREKNVPKDEKGELNKDGDKEGNKDFKRKKGKSKELGDNVEKPAESSELQDGHEQVKPSEANVKKPTQSVDLQENREQLKPSEAKMKKLASASDVKESREQSKILKFQRKVQIQYNTDKKYNLQRSSKSPGQRKNAGEQEGAETDEIPAKGSKDKQDLRSPKQRKNADEQEGAETDEKPAKASKDKEGKVAKSAKVEADDVNLRTARGRVSSPQD</sequence>
<feature type="compositionally biased region" description="Basic and acidic residues" evidence="1">
    <location>
        <begin position="120"/>
        <end position="129"/>
    </location>
</feature>
<feature type="compositionally biased region" description="Basic and acidic residues" evidence="1">
    <location>
        <begin position="173"/>
        <end position="194"/>
    </location>
</feature>
<dbReference type="EMBL" id="UYRV01014063">
    <property type="protein sequence ID" value="VDK60050.1"/>
    <property type="molecule type" value="Genomic_DNA"/>
</dbReference>
<feature type="region of interest" description="Disordered" evidence="1">
    <location>
        <begin position="22"/>
        <end position="241"/>
    </location>
</feature>
<accession>A0A3P6RYC0</accession>
<keyword evidence="3" id="KW-1185">Reference proteome</keyword>
<feature type="compositionally biased region" description="Polar residues" evidence="1">
    <location>
        <begin position="149"/>
        <end position="158"/>
    </location>
</feature>
<feature type="compositionally biased region" description="Basic and acidic residues" evidence="1">
    <location>
        <begin position="201"/>
        <end position="228"/>
    </location>
</feature>
<evidence type="ECO:0000256" key="1">
    <source>
        <dbReference type="SAM" id="MobiDB-lite"/>
    </source>
</evidence>
<evidence type="ECO:0000313" key="3">
    <source>
        <dbReference type="Proteomes" id="UP000271889"/>
    </source>
</evidence>
<evidence type="ECO:0000313" key="2">
    <source>
        <dbReference type="EMBL" id="VDK60050.1"/>
    </source>
</evidence>
<feature type="compositionally biased region" description="Basic and acidic residues" evidence="1">
    <location>
        <begin position="99"/>
        <end position="112"/>
    </location>
</feature>
<protein>
    <submittedName>
        <fullName evidence="2">Uncharacterized protein</fullName>
    </submittedName>
</protein>
<feature type="compositionally biased region" description="Basic and acidic residues" evidence="1">
    <location>
        <begin position="29"/>
        <end position="51"/>
    </location>
</feature>
<name>A0A3P6RYC0_CYLGO</name>
<reference evidence="2 3" key="1">
    <citation type="submission" date="2018-11" db="EMBL/GenBank/DDBJ databases">
        <authorList>
            <consortium name="Pathogen Informatics"/>
        </authorList>
    </citation>
    <scope>NUCLEOTIDE SEQUENCE [LARGE SCALE GENOMIC DNA]</scope>
</reference>
<dbReference type="AlphaFoldDB" id="A0A3P6RYC0"/>
<proteinExistence type="predicted"/>
<organism evidence="2 3">
    <name type="scientific">Cylicostephanus goldi</name>
    <name type="common">Nematode worm</name>
    <dbReference type="NCBI Taxonomy" id="71465"/>
    <lineage>
        <taxon>Eukaryota</taxon>
        <taxon>Metazoa</taxon>
        <taxon>Ecdysozoa</taxon>
        <taxon>Nematoda</taxon>
        <taxon>Chromadorea</taxon>
        <taxon>Rhabditida</taxon>
        <taxon>Rhabditina</taxon>
        <taxon>Rhabditomorpha</taxon>
        <taxon>Strongyloidea</taxon>
        <taxon>Strongylidae</taxon>
        <taxon>Cylicostephanus</taxon>
    </lineage>
</organism>
<gene>
    <name evidence="2" type="ORF">CGOC_LOCUS4879</name>
</gene>